<feature type="compositionally biased region" description="Low complexity" evidence="1">
    <location>
        <begin position="59"/>
        <end position="76"/>
    </location>
</feature>
<evidence type="ECO:0000313" key="2">
    <source>
        <dbReference type="EMBL" id="ORY19152.1"/>
    </source>
</evidence>
<reference evidence="2 3" key="1">
    <citation type="submission" date="2016-07" db="EMBL/GenBank/DDBJ databases">
        <title>Pervasive Adenine N6-methylation of Active Genes in Fungi.</title>
        <authorList>
            <consortium name="DOE Joint Genome Institute"/>
            <person name="Mondo S.J."/>
            <person name="Dannebaum R.O."/>
            <person name="Kuo R.C."/>
            <person name="Labutti K."/>
            <person name="Haridas S."/>
            <person name="Kuo A."/>
            <person name="Salamov A."/>
            <person name="Ahrendt S.R."/>
            <person name="Lipzen A."/>
            <person name="Sullivan W."/>
            <person name="Andreopoulos W.B."/>
            <person name="Clum A."/>
            <person name="Lindquist E."/>
            <person name="Daum C."/>
            <person name="Ramamoorthy G.K."/>
            <person name="Gryganskyi A."/>
            <person name="Culley D."/>
            <person name="Magnuson J.K."/>
            <person name="James T.Y."/>
            <person name="O'Malley M.A."/>
            <person name="Stajich J.E."/>
            <person name="Spatafora J.W."/>
            <person name="Visel A."/>
            <person name="Grigoriev I.V."/>
        </authorList>
    </citation>
    <scope>NUCLEOTIDE SEQUENCE [LARGE SCALE GENOMIC DNA]</scope>
    <source>
        <strain evidence="2 3">CBS 115471</strain>
    </source>
</reference>
<organism evidence="2 3">
    <name type="scientific">Clohesyomyces aquaticus</name>
    <dbReference type="NCBI Taxonomy" id="1231657"/>
    <lineage>
        <taxon>Eukaryota</taxon>
        <taxon>Fungi</taxon>
        <taxon>Dikarya</taxon>
        <taxon>Ascomycota</taxon>
        <taxon>Pezizomycotina</taxon>
        <taxon>Dothideomycetes</taxon>
        <taxon>Pleosporomycetidae</taxon>
        <taxon>Pleosporales</taxon>
        <taxon>Lindgomycetaceae</taxon>
        <taxon>Clohesyomyces</taxon>
    </lineage>
</organism>
<sequence length="687" mass="76663">MAYEAQEQPIEYSTRKTPPIPSISPPPPPSSQTEIALSPRRPAPYALNSSTLSSNQSRYSSVTSPRSLPSSRTSYSAGEHEQTHINIGIDFGTTYSGVSWAISNQQNPQVNVVTNWPDAPAENPKVPTEIWYTKGGIQWGYSIPPEAEPLKWFKLLLLKHGDMPPKIADSDQLVAARKLLEKIGKPLVEVIADYLHRLWDFAIQDINRQLGASVDGMPFRVVMTVPANWPRDAQKEMEKAAKQAGILDRRMGGLETKFEFVAEPEAAAIASFLDENLPRNLKASRSRADAPRDIIVICDAGGGTVDIATYQIERMYPAVNIGECIFGEADLCGSIFLDQGFQKHIEGMIGTGKLAKMPQLTRRTLMSMWENNMKRQFSKTTSEIVGLLPHEVAKAIKSPINRIKRGNATKQLRGDNMRFCSDDIRGIFEPVMKDILTLINGQILKTVRKKQQKPKAILLVGGLGSNKFLYQKLQAEYSAGDIDLIQPQGPKPWSAICRGAALKGMAFDDWDEEQPMRVPTVTSYISKAHYGIVCKVPFDDSKHKEEDRKFDHATNQDLAYNQMQWYIGKGDDVSKGNPVTLSWEKFHPNTKPCTSFSVKIFECDADEAPARMTNEVRECETIDFPINWGSLAVREGAKGQLFRRVQFDLKVTMLGMGKVKFATFVDDIEVGQKNVKVRVGDGVIGRR</sequence>
<protein>
    <recommendedName>
        <fullName evidence="4">Actin-like ATPase domain-containing protein</fullName>
    </recommendedName>
</protein>
<dbReference type="EMBL" id="MCFA01000003">
    <property type="protein sequence ID" value="ORY19152.1"/>
    <property type="molecule type" value="Genomic_DNA"/>
</dbReference>
<dbReference type="OrthoDB" id="2963168at2759"/>
<evidence type="ECO:0008006" key="4">
    <source>
        <dbReference type="Google" id="ProtNLM"/>
    </source>
</evidence>
<comment type="caution">
    <text evidence="2">The sequence shown here is derived from an EMBL/GenBank/DDBJ whole genome shotgun (WGS) entry which is preliminary data.</text>
</comment>
<dbReference type="AlphaFoldDB" id="A0A1Y2A9E1"/>
<dbReference type="PANTHER" id="PTHR14187:SF5">
    <property type="entry name" value="HEAT SHOCK 70 KDA PROTEIN 12A"/>
    <property type="match status" value="1"/>
</dbReference>
<dbReference type="InterPro" id="IPR043129">
    <property type="entry name" value="ATPase_NBD"/>
</dbReference>
<gene>
    <name evidence="2" type="ORF">BCR34DRAFT_609778</name>
</gene>
<accession>A0A1Y2A9E1</accession>
<feature type="region of interest" description="Disordered" evidence="1">
    <location>
        <begin position="1"/>
        <end position="79"/>
    </location>
</feature>
<keyword evidence="3" id="KW-1185">Reference proteome</keyword>
<evidence type="ECO:0000256" key="1">
    <source>
        <dbReference type="SAM" id="MobiDB-lite"/>
    </source>
</evidence>
<name>A0A1Y2A9E1_9PLEO</name>
<feature type="compositionally biased region" description="Polar residues" evidence="1">
    <location>
        <begin position="47"/>
        <end position="58"/>
    </location>
</feature>
<feature type="compositionally biased region" description="Pro residues" evidence="1">
    <location>
        <begin position="18"/>
        <end position="30"/>
    </location>
</feature>
<dbReference type="Proteomes" id="UP000193144">
    <property type="component" value="Unassembled WGS sequence"/>
</dbReference>
<dbReference type="SUPFAM" id="SSF53067">
    <property type="entry name" value="Actin-like ATPase domain"/>
    <property type="match status" value="2"/>
</dbReference>
<dbReference type="CDD" id="cd10170">
    <property type="entry name" value="ASKHA_NBD_HSP70"/>
    <property type="match status" value="1"/>
</dbReference>
<proteinExistence type="predicted"/>
<evidence type="ECO:0000313" key="3">
    <source>
        <dbReference type="Proteomes" id="UP000193144"/>
    </source>
</evidence>
<dbReference type="Gene3D" id="3.30.420.40">
    <property type="match status" value="1"/>
</dbReference>
<dbReference type="PANTHER" id="PTHR14187">
    <property type="entry name" value="ALPHA KINASE/ELONGATION FACTOR 2 KINASE"/>
    <property type="match status" value="1"/>
</dbReference>
<dbReference type="STRING" id="1231657.A0A1Y2A9E1"/>